<comment type="caution">
    <text evidence="1">The sequence shown here is derived from an EMBL/GenBank/DDBJ whole genome shotgun (WGS) entry which is preliminary data.</text>
</comment>
<sequence length="581" mass="68568">MVKDHLTVDCLKLALQANAELKVIQFLVTNFPTPNAQYVFEIWKSCLIGGSVENFIYIKRTIHQREYVYIYSQFMEEAIDMERWEMVELLLRQDSNPRSQYDATRLPLHVIKNEIERHREQCFSTQALNKSLAGSFQSPDPKPKLVVPRLPPKYLDTVPLLLSSQLPFTEFLELDFRKGAKLGYVPLLRFMAILSKPSRNDWDLSKNRETIDFFLTFFPEIDWDFNGLAVNNGDLELVRYVFLEKNICNINSEIYNSNHQVLDFLRDQQVLYGIEFKDSLITNSFHGDYRILEIVYQTCNQPFISQQLFDKCVKDNRVDLVRYMLLNPNMLISIENTNYSFSKIDLKTSSEMIQLLFDFSNKQQLKQVFDSFKNSQIVLLIMGGHYQIVQLLFTLDPQNLGVYLRGINSPIPLKMCKFLLGFPQQEIYQYIEYAVNRSYYKLLQFIYSTYSDLNYWMLDNPIFNQRSLLEIINSSTKIKDLINHWETYGSLLSLKYYISTQLYEIDQQIALLNYIFRQLSLKKIVKLFPEISSFNVPIFKEFQLFIIKQNLISNFELKSIKKSDILVLKPTIDIFIKEYNK</sequence>
<evidence type="ECO:0000313" key="1">
    <source>
        <dbReference type="EMBL" id="KAF2069342.1"/>
    </source>
</evidence>
<dbReference type="EMBL" id="AJWJ01000683">
    <property type="protein sequence ID" value="KAF2069342.1"/>
    <property type="molecule type" value="Genomic_DNA"/>
</dbReference>
<dbReference type="Proteomes" id="UP000695562">
    <property type="component" value="Unassembled WGS sequence"/>
</dbReference>
<dbReference type="AlphaFoldDB" id="A0A8J4PKB4"/>
<reference evidence="1" key="1">
    <citation type="submission" date="2020-01" db="EMBL/GenBank/DDBJ databases">
        <title>Development of genomics and gene disruption for Polysphondylium violaceum indicates a role for the polyketide synthase stlB in stalk morphogenesis.</title>
        <authorList>
            <person name="Narita B."/>
            <person name="Kawabe Y."/>
            <person name="Kin K."/>
            <person name="Saito T."/>
            <person name="Gibbs R."/>
            <person name="Kuspa A."/>
            <person name="Muzny D."/>
            <person name="Queller D."/>
            <person name="Richards S."/>
            <person name="Strassman J."/>
            <person name="Sucgang R."/>
            <person name="Worley K."/>
            <person name="Schaap P."/>
        </authorList>
    </citation>
    <scope>NUCLEOTIDE SEQUENCE</scope>
    <source>
        <strain evidence="1">QSvi11</strain>
    </source>
</reference>
<evidence type="ECO:0000313" key="2">
    <source>
        <dbReference type="Proteomes" id="UP000695562"/>
    </source>
</evidence>
<name>A0A8J4PKB4_9MYCE</name>
<protein>
    <recommendedName>
        <fullName evidence="3">Ankyrin repeat-containing protein</fullName>
    </recommendedName>
</protein>
<accession>A0A8J4PKB4</accession>
<proteinExistence type="predicted"/>
<gene>
    <name evidence="1" type="ORF">CYY_009341</name>
</gene>
<evidence type="ECO:0008006" key="3">
    <source>
        <dbReference type="Google" id="ProtNLM"/>
    </source>
</evidence>
<keyword evidence="2" id="KW-1185">Reference proteome</keyword>
<organism evidence="1 2">
    <name type="scientific">Polysphondylium violaceum</name>
    <dbReference type="NCBI Taxonomy" id="133409"/>
    <lineage>
        <taxon>Eukaryota</taxon>
        <taxon>Amoebozoa</taxon>
        <taxon>Evosea</taxon>
        <taxon>Eumycetozoa</taxon>
        <taxon>Dictyostelia</taxon>
        <taxon>Dictyosteliales</taxon>
        <taxon>Dictyosteliaceae</taxon>
        <taxon>Polysphondylium</taxon>
    </lineage>
</organism>